<sequence>MTPIGTRTAALLLAAAGICALSTGPGAAAAESPVAVFQIPVTATTVGGSSPGTYAARLVVTRVRPGEITVASATSRDVCTGSSSARNATLSMNWFNPMAGRSGSSFVALCPNPTIPTFVAVPTSREVTTGTGLVFAGLSVGEITSPNAGSQVFPGAGTFFVN</sequence>
<dbReference type="AlphaFoldDB" id="A0A857L204"/>
<reference evidence="1" key="1">
    <citation type="journal article" date="2021" name="Nat. Microbiol.">
        <title>Cocultivation of an ultrasmall environmental parasitic bacterium with lytic ability against bacteria associated with wastewater foams.</title>
        <authorList>
            <person name="Batinovic S."/>
            <person name="Rose J.J.A."/>
            <person name="Ratcliffe J."/>
            <person name="Seviour R.J."/>
            <person name="Petrovski S."/>
        </authorList>
    </citation>
    <scope>NUCLEOTIDE SEQUENCE</scope>
    <source>
        <strain evidence="1">CON44</strain>
    </source>
</reference>
<name>A0A857L204_9ACTN</name>
<organism evidence="1">
    <name type="scientific">Gordonia amarae</name>
    <dbReference type="NCBI Taxonomy" id="36821"/>
    <lineage>
        <taxon>Bacteria</taxon>
        <taxon>Bacillati</taxon>
        <taxon>Actinomycetota</taxon>
        <taxon>Actinomycetes</taxon>
        <taxon>Mycobacteriales</taxon>
        <taxon>Gordoniaceae</taxon>
        <taxon>Gordonia</taxon>
    </lineage>
</organism>
<gene>
    <name evidence="1" type="ORF">GII30_21725</name>
</gene>
<accession>A0A857L204</accession>
<dbReference type="RefSeq" id="WP_005184284.1">
    <property type="nucleotide sequence ID" value="NZ_CP045804.1"/>
</dbReference>
<protein>
    <submittedName>
        <fullName evidence="1">Uncharacterized protein</fullName>
    </submittedName>
</protein>
<dbReference type="EMBL" id="CP045810">
    <property type="protein sequence ID" value="QHN41428.1"/>
    <property type="molecule type" value="Genomic_DNA"/>
</dbReference>
<evidence type="ECO:0000313" key="1">
    <source>
        <dbReference type="EMBL" id="QHN41428.1"/>
    </source>
</evidence>
<proteinExistence type="predicted"/>